<gene>
    <name evidence="1" type="ORF">LAQU0_S03e09758g</name>
</gene>
<reference evidence="2" key="1">
    <citation type="submission" date="2015-10" db="EMBL/GenBank/DDBJ databases">
        <authorList>
            <person name="Devillers H."/>
        </authorList>
    </citation>
    <scope>NUCLEOTIDE SEQUENCE [LARGE SCALE GENOMIC DNA]</scope>
</reference>
<dbReference type="PANTHER" id="PTHR28037:SF2">
    <property type="entry name" value="ACR018CP"/>
    <property type="match status" value="1"/>
</dbReference>
<evidence type="ECO:0000313" key="2">
    <source>
        <dbReference type="Proteomes" id="UP000236544"/>
    </source>
</evidence>
<dbReference type="EMBL" id="LN890565">
    <property type="protein sequence ID" value="CUS21744.1"/>
    <property type="molecule type" value="Genomic_DNA"/>
</dbReference>
<dbReference type="Pfam" id="PF07247">
    <property type="entry name" value="AATase"/>
    <property type="match status" value="1"/>
</dbReference>
<organism evidence="1 2">
    <name type="scientific">Lachancea quebecensis</name>
    <dbReference type="NCBI Taxonomy" id="1654605"/>
    <lineage>
        <taxon>Eukaryota</taxon>
        <taxon>Fungi</taxon>
        <taxon>Dikarya</taxon>
        <taxon>Ascomycota</taxon>
        <taxon>Saccharomycotina</taxon>
        <taxon>Saccharomycetes</taxon>
        <taxon>Saccharomycetales</taxon>
        <taxon>Saccharomycetaceae</taxon>
        <taxon>Lachancea</taxon>
    </lineage>
</organism>
<dbReference type="Proteomes" id="UP000236544">
    <property type="component" value="Unassembled WGS sequence"/>
</dbReference>
<evidence type="ECO:0000313" key="1">
    <source>
        <dbReference type="EMBL" id="CUS21744.1"/>
    </source>
</evidence>
<protein>
    <submittedName>
        <fullName evidence="1">LAQU0S03e09758g1_1</fullName>
    </submittedName>
</protein>
<sequence length="518" mass="58236">MSSIMKIYRSLTPNEKTILCETATGVKNGVLFSATYYKNSSNKSFNDNETLRSNKNQRLSDSVIWKALLKVIKEHAELRCAITTNLEFEPVDKIDFEDVVRKVEFDCYADEQVNCYNGVPPYLLRHIFDKCHFTLGQKQPLWQLFVIDGTMVVFHGHDVLFDAFAAANFHKLFLQALNSLSESCSSPRLAFKNGKILPTLPRSLFQKQEFPTASSVTEAFYSQSQAILRSLYNLAIKKPLRFIESGRLEHSTEQRSDKSGPMSYPVQLCGTVVFGTISTPRFKKLKGILDDQKISMNTFIISATLFCLQPVLNSSENKITFCLPINLRGLIPWSSPLGIYHRNILIECPLGTTSRSNKGSAGSYISNPELLEGMTLSDADLTNTDQSDPESIFERTATHVSNELRTALQELETGKFSDMDLVKMEQEARFHAAASGSKVVEINDLSEINLSSVKSSQYVVEDICATKSRCNNTFMSISYSFSSACGLNLGIHYSEDCEMNYFVESFEAFLDNYPKFVC</sequence>
<dbReference type="InterPro" id="IPR010828">
    <property type="entry name" value="Atf2/Sli1-like"/>
</dbReference>
<dbReference type="GO" id="GO:0008080">
    <property type="term" value="F:N-acetyltransferase activity"/>
    <property type="evidence" value="ECO:0007669"/>
    <property type="project" value="TreeGrafter"/>
</dbReference>
<dbReference type="AlphaFoldDB" id="A0A0P1KXI8"/>
<proteinExistence type="predicted"/>
<dbReference type="OrthoDB" id="4040999at2759"/>
<keyword evidence="2" id="KW-1185">Reference proteome</keyword>
<name>A0A0P1KXI8_9SACH</name>
<accession>A0A0P1KXI8</accession>
<dbReference type="PANTHER" id="PTHR28037">
    <property type="entry name" value="ALCOHOL O-ACETYLTRANSFERASE 1-RELATED"/>
    <property type="match status" value="1"/>
</dbReference>
<dbReference type="InterPro" id="IPR052058">
    <property type="entry name" value="Alcohol_O-acetyltransferase"/>
</dbReference>